<dbReference type="Proteomes" id="UP001549921">
    <property type="component" value="Unassembled WGS sequence"/>
</dbReference>
<proteinExistence type="inferred from homology"/>
<dbReference type="InterPro" id="IPR007248">
    <property type="entry name" value="Mpv17_PMP22"/>
</dbReference>
<evidence type="ECO:0000256" key="4">
    <source>
        <dbReference type="ARBA" id="ARBA00022989"/>
    </source>
</evidence>
<dbReference type="AlphaFoldDB" id="A0ABD0SBI3"/>
<dbReference type="PANTHER" id="PTHR11266">
    <property type="entry name" value="PEROXISOMAL MEMBRANE PROTEIN 2, PXMP2 MPV17"/>
    <property type="match status" value="1"/>
</dbReference>
<feature type="transmembrane region" description="Helical" evidence="6">
    <location>
        <begin position="52"/>
        <end position="71"/>
    </location>
</feature>
<evidence type="ECO:0000256" key="5">
    <source>
        <dbReference type="ARBA" id="ARBA00023136"/>
    </source>
</evidence>
<evidence type="ECO:0000256" key="2">
    <source>
        <dbReference type="ARBA" id="ARBA00006824"/>
    </source>
</evidence>
<protein>
    <recommendedName>
        <fullName evidence="10">Mpv17-like protein</fullName>
    </recommendedName>
</protein>
<feature type="region of interest" description="Disordered" evidence="7">
    <location>
        <begin position="253"/>
        <end position="292"/>
    </location>
</feature>
<comment type="caution">
    <text evidence="8">The sequence shown here is derived from an EMBL/GenBank/DDBJ whole genome shotgun (WGS) entry which is preliminary data.</text>
</comment>
<evidence type="ECO:0000256" key="1">
    <source>
        <dbReference type="ARBA" id="ARBA00004141"/>
    </source>
</evidence>
<feature type="compositionally biased region" description="Basic and acidic residues" evidence="7">
    <location>
        <begin position="253"/>
        <end position="272"/>
    </location>
</feature>
<evidence type="ECO:0000256" key="6">
    <source>
        <dbReference type="RuleBase" id="RU363053"/>
    </source>
</evidence>
<comment type="subcellular location">
    <subcellularLocation>
        <location evidence="1">Membrane</location>
        <topology evidence="1">Multi-pass membrane protein</topology>
    </subcellularLocation>
</comment>
<dbReference type="PANTHER" id="PTHR11266:SF75">
    <property type="entry name" value="IP10007P-RELATED"/>
    <property type="match status" value="1"/>
</dbReference>
<feature type="compositionally biased region" description="Acidic residues" evidence="7">
    <location>
        <begin position="281"/>
        <end position="292"/>
    </location>
</feature>
<sequence>MSGLLTKILSLPVHFPLVRGMLSYAIIWPTCSIVQEYIEHGTSLSNANWGRAARFSFFGTFFMAPVFYGWMKYSSRFFKRKDLMTAISRAAVEQVSYSPLAMAYFFFGMSMLEGKPYKACVNEVREKFWPTYKIGVAFWPTAQTLNFYFVSEKNRIVFVSAASFVWTVYLAHMKGKQQKNEDRFSGHDPLPLIIEHKADPVTEVEPESVMDNTHLIADENVAPDYIQDNPALEMKGDGDNVSENPMYVVDSGVDDKVPALVSEEHPEGKKSIPIESLSNDDGSEDVTDDEVL</sequence>
<feature type="transmembrane region" description="Helical" evidence="6">
    <location>
        <begin position="83"/>
        <end position="107"/>
    </location>
</feature>
<organism evidence="8 9">
    <name type="scientific">Loxostege sticticalis</name>
    <name type="common">Beet webworm moth</name>
    <dbReference type="NCBI Taxonomy" id="481309"/>
    <lineage>
        <taxon>Eukaryota</taxon>
        <taxon>Metazoa</taxon>
        <taxon>Ecdysozoa</taxon>
        <taxon>Arthropoda</taxon>
        <taxon>Hexapoda</taxon>
        <taxon>Insecta</taxon>
        <taxon>Pterygota</taxon>
        <taxon>Neoptera</taxon>
        <taxon>Endopterygota</taxon>
        <taxon>Lepidoptera</taxon>
        <taxon>Glossata</taxon>
        <taxon>Ditrysia</taxon>
        <taxon>Pyraloidea</taxon>
        <taxon>Crambidae</taxon>
        <taxon>Pyraustinae</taxon>
        <taxon>Loxostege</taxon>
    </lineage>
</organism>
<evidence type="ECO:0000256" key="3">
    <source>
        <dbReference type="ARBA" id="ARBA00022692"/>
    </source>
</evidence>
<evidence type="ECO:0000313" key="9">
    <source>
        <dbReference type="Proteomes" id="UP001549921"/>
    </source>
</evidence>
<dbReference type="EMBL" id="JBEDNZ010000024">
    <property type="protein sequence ID" value="KAL0811408.1"/>
    <property type="molecule type" value="Genomic_DNA"/>
</dbReference>
<feature type="transmembrane region" description="Helical" evidence="6">
    <location>
        <begin position="156"/>
        <end position="173"/>
    </location>
</feature>
<evidence type="ECO:0000313" key="8">
    <source>
        <dbReference type="EMBL" id="KAL0811408.1"/>
    </source>
</evidence>
<evidence type="ECO:0000256" key="7">
    <source>
        <dbReference type="SAM" id="MobiDB-lite"/>
    </source>
</evidence>
<accession>A0ABD0SBI3</accession>
<keyword evidence="3 6" id="KW-0812">Transmembrane</keyword>
<name>A0ABD0SBI3_LOXSC</name>
<reference evidence="8 9" key="1">
    <citation type="submission" date="2024-06" db="EMBL/GenBank/DDBJ databases">
        <title>A chromosome-level genome assembly of beet webworm, Loxostege sticticalis.</title>
        <authorList>
            <person name="Zhang Y."/>
        </authorList>
    </citation>
    <scope>NUCLEOTIDE SEQUENCE [LARGE SCALE GENOMIC DNA]</scope>
    <source>
        <strain evidence="8">AQ028</strain>
        <tissue evidence="8">Male pupae</tissue>
    </source>
</reference>
<keyword evidence="5 6" id="KW-0472">Membrane</keyword>
<evidence type="ECO:0008006" key="10">
    <source>
        <dbReference type="Google" id="ProtNLM"/>
    </source>
</evidence>
<keyword evidence="4 6" id="KW-1133">Transmembrane helix</keyword>
<comment type="similarity">
    <text evidence="2 6">Belongs to the peroxisomal membrane protein PXMP2/4 family.</text>
</comment>
<dbReference type="GO" id="GO:0016020">
    <property type="term" value="C:membrane"/>
    <property type="evidence" value="ECO:0007669"/>
    <property type="project" value="UniProtKB-SubCell"/>
</dbReference>
<gene>
    <name evidence="8" type="ORF">ABMA28_009811</name>
</gene>
<dbReference type="Pfam" id="PF04117">
    <property type="entry name" value="Mpv17_PMP22"/>
    <property type="match status" value="1"/>
</dbReference>